<keyword evidence="1 2" id="KW-0344">Guanine-nucleotide releasing factor</keyword>
<evidence type="ECO:0000313" key="6">
    <source>
        <dbReference type="Proteomes" id="UP000825935"/>
    </source>
</evidence>
<feature type="compositionally biased region" description="Low complexity" evidence="3">
    <location>
        <begin position="70"/>
        <end position="80"/>
    </location>
</feature>
<keyword evidence="6" id="KW-1185">Reference proteome</keyword>
<dbReference type="FunFam" id="1.20.58.2010:FF:000003">
    <property type="entry name" value="Rop guanine nucleotide exchange factor 14"/>
    <property type="match status" value="1"/>
</dbReference>
<dbReference type="InterPro" id="IPR038937">
    <property type="entry name" value="RopGEF"/>
</dbReference>
<feature type="compositionally biased region" description="Polar residues" evidence="3">
    <location>
        <begin position="513"/>
        <end position="526"/>
    </location>
</feature>
<dbReference type="PANTHER" id="PTHR33101:SF6">
    <property type="entry name" value="ROP GUANINE NUCLEOTIDE EXCHANGE FACTOR 1"/>
    <property type="match status" value="1"/>
</dbReference>
<feature type="compositionally biased region" description="Low complexity" evidence="3">
    <location>
        <begin position="527"/>
        <end position="541"/>
    </location>
</feature>
<feature type="region of interest" description="Disordered" evidence="3">
    <location>
        <begin position="511"/>
        <end position="545"/>
    </location>
</feature>
<proteinExistence type="predicted"/>
<organism evidence="5 6">
    <name type="scientific">Ceratopteris richardii</name>
    <name type="common">Triangle waterfern</name>
    <dbReference type="NCBI Taxonomy" id="49495"/>
    <lineage>
        <taxon>Eukaryota</taxon>
        <taxon>Viridiplantae</taxon>
        <taxon>Streptophyta</taxon>
        <taxon>Embryophyta</taxon>
        <taxon>Tracheophyta</taxon>
        <taxon>Polypodiopsida</taxon>
        <taxon>Polypodiidae</taxon>
        <taxon>Polypodiales</taxon>
        <taxon>Pteridineae</taxon>
        <taxon>Pteridaceae</taxon>
        <taxon>Parkerioideae</taxon>
        <taxon>Ceratopteris</taxon>
    </lineage>
</organism>
<comment type="caution">
    <text evidence="5">The sequence shown here is derived from an EMBL/GenBank/DDBJ whole genome shotgun (WGS) entry which is preliminary data.</text>
</comment>
<evidence type="ECO:0000259" key="4">
    <source>
        <dbReference type="PROSITE" id="PS51334"/>
    </source>
</evidence>
<dbReference type="AlphaFoldDB" id="A0A8T2QYH8"/>
<name>A0A8T2QYH8_CERRI</name>
<dbReference type="Gene3D" id="1.20.58.2010">
    <property type="entry name" value="PRONE domain, subdomain 1"/>
    <property type="match status" value="2"/>
</dbReference>
<accession>A0A8T2QYH8</accession>
<reference evidence="5" key="1">
    <citation type="submission" date="2021-08" db="EMBL/GenBank/DDBJ databases">
        <title>WGS assembly of Ceratopteris richardii.</title>
        <authorList>
            <person name="Marchant D.B."/>
            <person name="Chen G."/>
            <person name="Jenkins J."/>
            <person name="Shu S."/>
            <person name="Leebens-Mack J."/>
            <person name="Grimwood J."/>
            <person name="Schmutz J."/>
            <person name="Soltis P."/>
            <person name="Soltis D."/>
            <person name="Chen Z.-H."/>
        </authorList>
    </citation>
    <scope>NUCLEOTIDE SEQUENCE</scope>
    <source>
        <strain evidence="5">Whitten #5841</strain>
        <tissue evidence="5">Leaf</tissue>
    </source>
</reference>
<dbReference type="PANTHER" id="PTHR33101">
    <property type="entry name" value="ROP GUANINE NUCLEOTIDE EXCHANGE FACTOR 1"/>
    <property type="match status" value="1"/>
</dbReference>
<dbReference type="OMA" id="FLEVEMM"/>
<dbReference type="PROSITE" id="PS51334">
    <property type="entry name" value="PRONE"/>
    <property type="match status" value="1"/>
</dbReference>
<feature type="region of interest" description="Disordered" evidence="3">
    <location>
        <begin position="57"/>
        <end position="81"/>
    </location>
</feature>
<evidence type="ECO:0000256" key="2">
    <source>
        <dbReference type="PROSITE-ProRule" id="PRU00663"/>
    </source>
</evidence>
<sequence length="558" mass="62686">MKMEELDGNSDIHVEMAALAEQFEQMIFDYGSSTVNGDHLSSTEAFSLSSGEFRSDLGSSALQDEEDDGSSSALSAEGSSTWPKYSTNLLQAPEASSEFSIKSAWDLKSKTKLSEIELMKEKFAKLLLGEDMSGGGKGVSSALAISNAITNLSASVFGELWKLEPLSEERKSLWRRDMDWLLSVADCIVELVPSWQTLPDGSKFEIMVSRQRSDLHLNLPALRKLDAILLDTLESFRDTEFRYAEHGVMIIDDVSQGLQRVSLHRENEKWWLPTPKVPKTGLSDEGRKRLQHQCECIKQVLKAAVAINTQVLAEMEIPDVYWDALPKNVKASLGESLYRQITTDCFSVDSLLCTLDLSSEHKAFDLANRIEGALQLWRCQSHARNLQRVQRRSKQHNSKTSWGLAKEITSDVERKELFLGRAERILSGLRQKFPCLRQSFLDTTKIQHNRDVGQSILESYSRVIESLAFNIVSRIEDVLYIDYLTKHSRLSAPSPARARAAYQRRGWSHNVAPHTSYTTPFTTPNASPTSSPKPRRTPNSPFHAGSEIQTLSDYVAYS</sequence>
<dbReference type="OrthoDB" id="1053009at2759"/>
<evidence type="ECO:0000313" key="5">
    <source>
        <dbReference type="EMBL" id="KAH7288518.1"/>
    </source>
</evidence>
<feature type="domain" description="PRONE" evidence="4">
    <location>
        <begin position="106"/>
        <end position="492"/>
    </location>
</feature>
<dbReference type="FunFam" id="1.20.58.2010:FF:000001">
    <property type="entry name" value="Rop guanine nucleotide exchange factor 14"/>
    <property type="match status" value="1"/>
</dbReference>
<dbReference type="EMBL" id="CM035436">
    <property type="protein sequence ID" value="KAH7288518.1"/>
    <property type="molecule type" value="Genomic_DNA"/>
</dbReference>
<dbReference type="Pfam" id="PF03759">
    <property type="entry name" value="PRONE"/>
    <property type="match status" value="1"/>
</dbReference>
<dbReference type="InterPro" id="IPR005512">
    <property type="entry name" value="PRONE_dom"/>
</dbReference>
<evidence type="ECO:0000256" key="3">
    <source>
        <dbReference type="SAM" id="MobiDB-lite"/>
    </source>
</evidence>
<dbReference type="GO" id="GO:0005085">
    <property type="term" value="F:guanyl-nucleotide exchange factor activity"/>
    <property type="evidence" value="ECO:0007669"/>
    <property type="project" value="UniProtKB-UniRule"/>
</dbReference>
<protein>
    <recommendedName>
        <fullName evidence="4">PRONE domain-containing protein</fullName>
    </recommendedName>
</protein>
<gene>
    <name evidence="5" type="ORF">KP509_31G029200</name>
</gene>
<dbReference type="Proteomes" id="UP000825935">
    <property type="component" value="Chromosome 31"/>
</dbReference>
<evidence type="ECO:0000256" key="1">
    <source>
        <dbReference type="ARBA" id="ARBA00022658"/>
    </source>
</evidence>